<dbReference type="OrthoDB" id="5468867at2759"/>
<sequence length="156" mass="17622">MPETATPIQAKALDKLTELASILCQTPPHSHELSITNPIASEALEGYSVIIECGQGNIVWAVQMWANCSFRRIRRSEKIVKKCNSGIVDPNKEPKILLKTLQVWEGSVCDDIIKLHKLGQLKAEWWNHPVTLIDKDDEAKYLMEDETKKLLSSRSN</sequence>
<reference evidence="1 2" key="1">
    <citation type="journal article" date="2018" name="Nat. Ecol. Evol.">
        <title>Pezizomycetes genomes reveal the molecular basis of ectomycorrhizal truffle lifestyle.</title>
        <authorList>
            <person name="Murat C."/>
            <person name="Payen T."/>
            <person name="Noel B."/>
            <person name="Kuo A."/>
            <person name="Morin E."/>
            <person name="Chen J."/>
            <person name="Kohler A."/>
            <person name="Krizsan K."/>
            <person name="Balestrini R."/>
            <person name="Da Silva C."/>
            <person name="Montanini B."/>
            <person name="Hainaut M."/>
            <person name="Levati E."/>
            <person name="Barry K.W."/>
            <person name="Belfiori B."/>
            <person name="Cichocki N."/>
            <person name="Clum A."/>
            <person name="Dockter R.B."/>
            <person name="Fauchery L."/>
            <person name="Guy J."/>
            <person name="Iotti M."/>
            <person name="Le Tacon F."/>
            <person name="Lindquist E.A."/>
            <person name="Lipzen A."/>
            <person name="Malagnac F."/>
            <person name="Mello A."/>
            <person name="Molinier V."/>
            <person name="Miyauchi S."/>
            <person name="Poulain J."/>
            <person name="Riccioni C."/>
            <person name="Rubini A."/>
            <person name="Sitrit Y."/>
            <person name="Splivallo R."/>
            <person name="Traeger S."/>
            <person name="Wang M."/>
            <person name="Zifcakova L."/>
            <person name="Wipf D."/>
            <person name="Zambonelli A."/>
            <person name="Paolocci F."/>
            <person name="Nowrousian M."/>
            <person name="Ottonello S."/>
            <person name="Baldrian P."/>
            <person name="Spatafora J.W."/>
            <person name="Henrissat B."/>
            <person name="Nagy L.G."/>
            <person name="Aury J.M."/>
            <person name="Wincker P."/>
            <person name="Grigoriev I.V."/>
            <person name="Bonfante P."/>
            <person name="Martin F.M."/>
        </authorList>
    </citation>
    <scope>NUCLEOTIDE SEQUENCE [LARGE SCALE GENOMIC DNA]</scope>
    <source>
        <strain evidence="1 2">120613-1</strain>
    </source>
</reference>
<proteinExistence type="predicted"/>
<dbReference type="AlphaFoldDB" id="A0A3N4J6P4"/>
<accession>A0A3N4J6P4</accession>
<gene>
    <name evidence="1" type="ORF">L873DRAFT_1815085</name>
</gene>
<dbReference type="EMBL" id="ML120444">
    <property type="protein sequence ID" value="RPA93963.1"/>
    <property type="molecule type" value="Genomic_DNA"/>
</dbReference>
<protein>
    <submittedName>
        <fullName evidence="1">Uncharacterized protein</fullName>
    </submittedName>
</protein>
<dbReference type="Proteomes" id="UP000276215">
    <property type="component" value="Unassembled WGS sequence"/>
</dbReference>
<name>A0A3N4J6P4_9PEZI</name>
<organism evidence="1 2">
    <name type="scientific">Choiromyces venosus 120613-1</name>
    <dbReference type="NCBI Taxonomy" id="1336337"/>
    <lineage>
        <taxon>Eukaryota</taxon>
        <taxon>Fungi</taxon>
        <taxon>Dikarya</taxon>
        <taxon>Ascomycota</taxon>
        <taxon>Pezizomycotina</taxon>
        <taxon>Pezizomycetes</taxon>
        <taxon>Pezizales</taxon>
        <taxon>Tuberaceae</taxon>
        <taxon>Choiromyces</taxon>
    </lineage>
</organism>
<evidence type="ECO:0000313" key="2">
    <source>
        <dbReference type="Proteomes" id="UP000276215"/>
    </source>
</evidence>
<evidence type="ECO:0000313" key="1">
    <source>
        <dbReference type="EMBL" id="RPA93963.1"/>
    </source>
</evidence>
<keyword evidence="2" id="KW-1185">Reference proteome</keyword>